<organism evidence="2 3">
    <name type="scientific">Chitinophaga parva</name>
    <dbReference type="NCBI Taxonomy" id="2169414"/>
    <lineage>
        <taxon>Bacteria</taxon>
        <taxon>Pseudomonadati</taxon>
        <taxon>Bacteroidota</taxon>
        <taxon>Chitinophagia</taxon>
        <taxon>Chitinophagales</taxon>
        <taxon>Chitinophagaceae</taxon>
        <taxon>Chitinophaga</taxon>
    </lineage>
</organism>
<evidence type="ECO:0000313" key="2">
    <source>
        <dbReference type="EMBL" id="PUZ25067.1"/>
    </source>
</evidence>
<feature type="transmembrane region" description="Helical" evidence="1">
    <location>
        <begin position="6"/>
        <end position="31"/>
    </location>
</feature>
<evidence type="ECO:0008006" key="4">
    <source>
        <dbReference type="Google" id="ProtNLM"/>
    </source>
</evidence>
<keyword evidence="1" id="KW-0472">Membrane</keyword>
<reference evidence="2 3" key="1">
    <citation type="submission" date="2018-04" db="EMBL/GenBank/DDBJ databases">
        <title>Chitinophaga fuyangensis sp. nov., isolated from soil in a chemical factory.</title>
        <authorList>
            <person name="Chen K."/>
        </authorList>
    </citation>
    <scope>NUCLEOTIDE SEQUENCE [LARGE SCALE GENOMIC DNA]</scope>
    <source>
        <strain evidence="2 3">LY-1</strain>
    </source>
</reference>
<dbReference type="EMBL" id="QCYK01000002">
    <property type="protein sequence ID" value="PUZ25067.1"/>
    <property type="molecule type" value="Genomic_DNA"/>
</dbReference>
<name>A0A2T7BFK4_9BACT</name>
<sequence>MILQTLYPLALVLHLTGLTLLAGTTIIDYVVFRKFWRRFQAAPKDGLAVLQVQSLFQPFIITGMLLLILSGVGMMALTGGVFGEQVWFRVKFGIVLVIIANGILVGRRLAARLRGLVKDESGVQQVAGMRRPLGWFHAVQLTCFAIIIVLSVFKFN</sequence>
<feature type="transmembrane region" description="Helical" evidence="1">
    <location>
        <begin position="88"/>
        <end position="106"/>
    </location>
</feature>
<protein>
    <recommendedName>
        <fullName evidence="4">DUF2214 domain-containing protein</fullName>
    </recommendedName>
</protein>
<gene>
    <name evidence="2" type="ORF">DCC81_12195</name>
</gene>
<feature type="transmembrane region" description="Helical" evidence="1">
    <location>
        <begin position="59"/>
        <end position="82"/>
    </location>
</feature>
<keyword evidence="1" id="KW-0812">Transmembrane</keyword>
<feature type="transmembrane region" description="Helical" evidence="1">
    <location>
        <begin position="133"/>
        <end position="153"/>
    </location>
</feature>
<dbReference type="RefSeq" id="WP_108686904.1">
    <property type="nucleotide sequence ID" value="NZ_QCYK01000002.1"/>
</dbReference>
<dbReference type="AlphaFoldDB" id="A0A2T7BFK4"/>
<evidence type="ECO:0000313" key="3">
    <source>
        <dbReference type="Proteomes" id="UP000244450"/>
    </source>
</evidence>
<accession>A0A2T7BFK4</accession>
<proteinExistence type="predicted"/>
<comment type="caution">
    <text evidence="2">The sequence shown here is derived from an EMBL/GenBank/DDBJ whole genome shotgun (WGS) entry which is preliminary data.</text>
</comment>
<dbReference type="OrthoDB" id="671232at2"/>
<keyword evidence="1" id="KW-1133">Transmembrane helix</keyword>
<keyword evidence="3" id="KW-1185">Reference proteome</keyword>
<dbReference type="Proteomes" id="UP000244450">
    <property type="component" value="Unassembled WGS sequence"/>
</dbReference>
<evidence type="ECO:0000256" key="1">
    <source>
        <dbReference type="SAM" id="Phobius"/>
    </source>
</evidence>